<dbReference type="EMBL" id="LUUB01000090">
    <property type="protein sequence ID" value="OAF03492.1"/>
    <property type="molecule type" value="Genomic_DNA"/>
</dbReference>
<sequence length="67" mass="7442">MTHTFREWVIGGVLVAPFIAYAMAALLALLLIRPFLRFVGFSRIFSNAAIAELSLYVTILGLLVLLF</sequence>
<keyword evidence="2 5" id="KW-0812">Transmembrane</keyword>
<feature type="transmembrane region" description="Helical" evidence="5">
    <location>
        <begin position="44"/>
        <end position="66"/>
    </location>
</feature>
<keyword evidence="1" id="KW-1003">Cell membrane</keyword>
<keyword evidence="7" id="KW-1185">Reference proteome</keyword>
<evidence type="ECO:0000256" key="4">
    <source>
        <dbReference type="ARBA" id="ARBA00023136"/>
    </source>
</evidence>
<evidence type="ECO:0000256" key="5">
    <source>
        <dbReference type="SAM" id="Phobius"/>
    </source>
</evidence>
<dbReference type="STRING" id="1505087.AYJ54_02950"/>
<evidence type="ECO:0000256" key="2">
    <source>
        <dbReference type="ARBA" id="ARBA00022692"/>
    </source>
</evidence>
<dbReference type="Pfam" id="PF07869">
    <property type="entry name" value="DUF1656"/>
    <property type="match status" value="1"/>
</dbReference>
<proteinExistence type="predicted"/>
<accession>A0A176YDQ3</accession>
<reference evidence="6 7" key="1">
    <citation type="submission" date="2016-03" db="EMBL/GenBank/DDBJ databases">
        <title>Draft Genome Sequence of the Strain BR 10245 (Bradyrhizobium sp.) isolated from nodules of Centrolobium paraense.</title>
        <authorList>
            <person name="Simoes-Araujo J.L.Sr."/>
            <person name="Barauna A.C."/>
            <person name="Silva K."/>
            <person name="Zilli J.E."/>
        </authorList>
    </citation>
    <scope>NUCLEOTIDE SEQUENCE [LARGE SCALE GENOMIC DNA]</scope>
    <source>
        <strain evidence="6 7">BR 10245</strain>
    </source>
</reference>
<evidence type="ECO:0000313" key="7">
    <source>
        <dbReference type="Proteomes" id="UP000076959"/>
    </source>
</evidence>
<evidence type="ECO:0008006" key="8">
    <source>
        <dbReference type="Google" id="ProtNLM"/>
    </source>
</evidence>
<feature type="transmembrane region" description="Helical" evidence="5">
    <location>
        <begin position="12"/>
        <end position="32"/>
    </location>
</feature>
<keyword evidence="3 5" id="KW-1133">Transmembrane helix</keyword>
<keyword evidence="4 5" id="KW-0472">Membrane</keyword>
<dbReference type="Proteomes" id="UP000076959">
    <property type="component" value="Unassembled WGS sequence"/>
</dbReference>
<gene>
    <name evidence="6" type="ORF">AYJ54_02950</name>
</gene>
<protein>
    <recommendedName>
        <fullName evidence="8">DUF1656 domain-containing protein</fullName>
    </recommendedName>
</protein>
<name>A0A176YDQ3_9BRAD</name>
<evidence type="ECO:0000256" key="1">
    <source>
        <dbReference type="ARBA" id="ARBA00022475"/>
    </source>
</evidence>
<dbReference type="AlphaFoldDB" id="A0A176YDQ3"/>
<organism evidence="6 7">
    <name type="scientific">Bradyrhizobium centrolobii</name>
    <dbReference type="NCBI Taxonomy" id="1505087"/>
    <lineage>
        <taxon>Bacteria</taxon>
        <taxon>Pseudomonadati</taxon>
        <taxon>Pseudomonadota</taxon>
        <taxon>Alphaproteobacteria</taxon>
        <taxon>Hyphomicrobiales</taxon>
        <taxon>Nitrobacteraceae</taxon>
        <taxon>Bradyrhizobium</taxon>
    </lineage>
</organism>
<dbReference type="InterPro" id="IPR012451">
    <property type="entry name" value="DUF1656"/>
</dbReference>
<evidence type="ECO:0000313" key="6">
    <source>
        <dbReference type="EMBL" id="OAF03492.1"/>
    </source>
</evidence>
<comment type="caution">
    <text evidence="6">The sequence shown here is derived from an EMBL/GenBank/DDBJ whole genome shotgun (WGS) entry which is preliminary data.</text>
</comment>
<evidence type="ECO:0000256" key="3">
    <source>
        <dbReference type="ARBA" id="ARBA00022989"/>
    </source>
</evidence>
<dbReference type="RefSeq" id="WP_063705443.1">
    <property type="nucleotide sequence ID" value="NZ_LUUB01000090.1"/>
</dbReference>